<gene>
    <name evidence="7" type="ORF">HEB94_006271</name>
</gene>
<dbReference type="EC" id="4.3.3.7" evidence="7"/>
<evidence type="ECO:0000256" key="6">
    <source>
        <dbReference type="PIRSR" id="PIRSR001365-2"/>
    </source>
</evidence>
<dbReference type="CDD" id="cd00408">
    <property type="entry name" value="DHDPS-like"/>
    <property type="match status" value="1"/>
</dbReference>
<dbReference type="GO" id="GO:0008840">
    <property type="term" value="F:4-hydroxy-tetrahydrodipicolinate synthase activity"/>
    <property type="evidence" value="ECO:0007669"/>
    <property type="project" value="UniProtKB-EC"/>
</dbReference>
<evidence type="ECO:0000256" key="3">
    <source>
        <dbReference type="ARBA" id="ARBA00023270"/>
    </source>
</evidence>
<comment type="caution">
    <text evidence="7">The sequence shown here is derived from an EMBL/GenBank/DDBJ whole genome shotgun (WGS) entry which is preliminary data.</text>
</comment>
<dbReference type="EMBL" id="JADBEM010000001">
    <property type="protein sequence ID" value="MBE1609423.1"/>
    <property type="molecule type" value="Genomic_DNA"/>
</dbReference>
<sequence length="268" mass="28020">MSGLFVGGSTGEAAYLTDSMRARVLGAVVAFTAGQVPVFAGVIDMTTDRVIEHARTAARLGADALVATAPFYAPTHPAEISLHFQTIRDAVDLPLVAYDIPSAVHTKLPADLLGELAAKGVLAGLKDSSGDIDGFRAACARVRDVPSFAAFTGSETHADLALLAGADGIVPGLGNVDPHGYVRLHDAARRGDWATATAEQERLRRLFTLIQVGDPTRMGRYSSAIGAFKAALVHRGVIADATTSIPMIGLNDAETAAVRGYLEEAELE</sequence>
<protein>
    <submittedName>
        <fullName evidence="7">4-hydroxy-tetrahydrodipicolinate synthase</fullName>
        <ecNumber evidence="7">4.3.3.7</ecNumber>
    </submittedName>
</protein>
<keyword evidence="8" id="KW-1185">Reference proteome</keyword>
<dbReference type="PROSITE" id="PS00666">
    <property type="entry name" value="DHDPS_2"/>
    <property type="match status" value="1"/>
</dbReference>
<feature type="binding site" evidence="6">
    <location>
        <position position="170"/>
    </location>
    <ligand>
        <name>pyruvate</name>
        <dbReference type="ChEBI" id="CHEBI:15361"/>
    </ligand>
</feature>
<feature type="active site" description="Proton donor/acceptor" evidence="5">
    <location>
        <position position="98"/>
    </location>
</feature>
<evidence type="ECO:0000256" key="1">
    <source>
        <dbReference type="ARBA" id="ARBA00007592"/>
    </source>
</evidence>
<proteinExistence type="inferred from homology"/>
<dbReference type="Proteomes" id="UP000638648">
    <property type="component" value="Unassembled WGS sequence"/>
</dbReference>
<evidence type="ECO:0000313" key="8">
    <source>
        <dbReference type="Proteomes" id="UP000638648"/>
    </source>
</evidence>
<reference evidence="7" key="1">
    <citation type="submission" date="2020-10" db="EMBL/GenBank/DDBJ databases">
        <title>Sequencing the genomes of 1000 actinobacteria strains.</title>
        <authorList>
            <person name="Klenk H.-P."/>
        </authorList>
    </citation>
    <scope>NUCLEOTIDE SEQUENCE</scope>
    <source>
        <strain evidence="7">DSM 45354</strain>
    </source>
</reference>
<dbReference type="PIRSF" id="PIRSF001365">
    <property type="entry name" value="DHDPS"/>
    <property type="match status" value="1"/>
</dbReference>
<feature type="binding site" evidence="6">
    <location>
        <position position="10"/>
    </location>
    <ligand>
        <name>pyruvate</name>
        <dbReference type="ChEBI" id="CHEBI:15361"/>
    </ligand>
</feature>
<dbReference type="PANTHER" id="PTHR12128:SF66">
    <property type="entry name" value="4-HYDROXY-2-OXOGLUTARATE ALDOLASE, MITOCHONDRIAL"/>
    <property type="match status" value="1"/>
</dbReference>
<dbReference type="InterPro" id="IPR002220">
    <property type="entry name" value="DapA-like"/>
</dbReference>
<dbReference type="AlphaFoldDB" id="A0A927RMX4"/>
<dbReference type="InterPro" id="IPR020625">
    <property type="entry name" value="Schiff_base-form_aldolases_AS"/>
</dbReference>
<evidence type="ECO:0000256" key="4">
    <source>
        <dbReference type="PIRNR" id="PIRNR001365"/>
    </source>
</evidence>
<name>A0A927RMX4_9ACTN</name>
<dbReference type="GO" id="GO:0044281">
    <property type="term" value="P:small molecule metabolic process"/>
    <property type="evidence" value="ECO:0007669"/>
    <property type="project" value="UniProtKB-ARBA"/>
</dbReference>
<dbReference type="PANTHER" id="PTHR12128">
    <property type="entry name" value="DIHYDRODIPICOLINATE SYNTHASE"/>
    <property type="match status" value="1"/>
</dbReference>
<evidence type="ECO:0000313" key="7">
    <source>
        <dbReference type="EMBL" id="MBE1609423.1"/>
    </source>
</evidence>
<dbReference type="SUPFAM" id="SSF51569">
    <property type="entry name" value="Aldolase"/>
    <property type="match status" value="1"/>
</dbReference>
<evidence type="ECO:0000256" key="2">
    <source>
        <dbReference type="ARBA" id="ARBA00023239"/>
    </source>
</evidence>
<dbReference type="InterPro" id="IPR013785">
    <property type="entry name" value="Aldolase_TIM"/>
</dbReference>
<accession>A0A927RMX4</accession>
<keyword evidence="3" id="KW-0704">Schiff base</keyword>
<feature type="active site" description="Schiff-base intermediate with substrate" evidence="5">
    <location>
        <position position="126"/>
    </location>
</feature>
<dbReference type="SMART" id="SM01130">
    <property type="entry name" value="DHDPS"/>
    <property type="match status" value="1"/>
</dbReference>
<dbReference type="Pfam" id="PF00701">
    <property type="entry name" value="DHDPS"/>
    <property type="match status" value="1"/>
</dbReference>
<evidence type="ECO:0000256" key="5">
    <source>
        <dbReference type="PIRSR" id="PIRSR001365-1"/>
    </source>
</evidence>
<comment type="similarity">
    <text evidence="1 4">Belongs to the DapA family.</text>
</comment>
<dbReference type="Gene3D" id="3.20.20.70">
    <property type="entry name" value="Aldolase class I"/>
    <property type="match status" value="1"/>
</dbReference>
<keyword evidence="2 4" id="KW-0456">Lyase</keyword>
<organism evidence="7 8">
    <name type="scientific">Actinopolymorpha pittospori</name>
    <dbReference type="NCBI Taxonomy" id="648752"/>
    <lineage>
        <taxon>Bacteria</taxon>
        <taxon>Bacillati</taxon>
        <taxon>Actinomycetota</taxon>
        <taxon>Actinomycetes</taxon>
        <taxon>Propionibacteriales</taxon>
        <taxon>Actinopolymorphaceae</taxon>
        <taxon>Actinopolymorpha</taxon>
    </lineage>
</organism>